<reference evidence="3" key="1">
    <citation type="submission" date="2015-07" db="EMBL/GenBank/DDBJ databases">
        <title>Complete genome sequence and phylogenetic analysis of Limnochorda pilosa.</title>
        <authorList>
            <person name="Watanabe M."/>
            <person name="Kojima H."/>
            <person name="Fukui M."/>
        </authorList>
    </citation>
    <scope>NUCLEOTIDE SEQUENCE [LARGE SCALE GENOMIC DNA]</scope>
    <source>
        <strain evidence="3">HC45</strain>
    </source>
</reference>
<dbReference type="AlphaFoldDB" id="A0A0K2SGY1"/>
<dbReference type="EMBL" id="AP014924">
    <property type="protein sequence ID" value="BAS26089.1"/>
    <property type="molecule type" value="Genomic_DNA"/>
</dbReference>
<proteinExistence type="predicted"/>
<accession>A0A0K2SGY1</accession>
<keyword evidence="3" id="KW-1185">Reference proteome</keyword>
<protein>
    <recommendedName>
        <fullName evidence="4">Transposase</fullName>
    </recommendedName>
</protein>
<evidence type="ECO:0000313" key="2">
    <source>
        <dbReference type="EMBL" id="BAS26089.1"/>
    </source>
</evidence>
<sequence>MAFETSFTLTDLETGKVYPFRRTFVASSEERRAARKNRRRKITKLCEAIDKVQRNLGLRTLTTPEAVKDRMKGLLATAKLEDAFDWSVEGQGRAMRLQFTKNEAALRRLQQLDGVYTLVTNLGPEYTNEQFLERYKRQYLSERRFADLKGPLQVRPVFWKRTGASLRWPLCSTPPSCSTAPGAGGQEEPDGDGYHPDGPLHPQAAQAARRLMLAFEFYAVQRRQLAGDVEYLVPRPTPLQQQIFETLGIDRPLHFLDTSSPEPQ</sequence>
<organism evidence="2 3">
    <name type="scientific">Limnochorda pilosa</name>
    <dbReference type="NCBI Taxonomy" id="1555112"/>
    <lineage>
        <taxon>Bacteria</taxon>
        <taxon>Bacillati</taxon>
        <taxon>Bacillota</taxon>
        <taxon>Limnochordia</taxon>
        <taxon>Limnochordales</taxon>
        <taxon>Limnochordaceae</taxon>
        <taxon>Limnochorda</taxon>
    </lineage>
</organism>
<dbReference type="Proteomes" id="UP000065807">
    <property type="component" value="Chromosome"/>
</dbReference>
<gene>
    <name evidence="2" type="ORF">LIP_0232</name>
</gene>
<reference evidence="3" key="2">
    <citation type="journal article" date="2016" name="Int. J. Syst. Evol. Microbiol.">
        <title>Complete genome sequence and cell structure of Limnochorda pilosa, a Gram-negative spore-former within the phylum Firmicutes.</title>
        <authorList>
            <person name="Watanabe M."/>
            <person name="Kojima H."/>
            <person name="Fukui M."/>
        </authorList>
    </citation>
    <scope>NUCLEOTIDE SEQUENCE [LARGE SCALE GENOMIC DNA]</scope>
    <source>
        <strain evidence="3">HC45</strain>
    </source>
</reference>
<evidence type="ECO:0008006" key="4">
    <source>
        <dbReference type="Google" id="ProtNLM"/>
    </source>
</evidence>
<evidence type="ECO:0000256" key="1">
    <source>
        <dbReference type="SAM" id="MobiDB-lite"/>
    </source>
</evidence>
<evidence type="ECO:0000313" key="3">
    <source>
        <dbReference type="Proteomes" id="UP000065807"/>
    </source>
</evidence>
<feature type="region of interest" description="Disordered" evidence="1">
    <location>
        <begin position="174"/>
        <end position="201"/>
    </location>
</feature>
<name>A0A0K2SGY1_LIMPI</name>
<dbReference type="KEGG" id="lpil:LIP_0232"/>